<dbReference type="SUPFAM" id="SSF53474">
    <property type="entry name" value="alpha/beta-Hydrolases"/>
    <property type="match status" value="1"/>
</dbReference>
<dbReference type="PANTHER" id="PTHR40111">
    <property type="entry name" value="CEPHALOSPORIN-C DEACETYLASE"/>
    <property type="match status" value="1"/>
</dbReference>
<name>A0A6I2GB15_9LACT</name>
<feature type="binding site" evidence="2">
    <location>
        <position position="91"/>
    </location>
    <ligand>
        <name>substrate</name>
    </ligand>
</feature>
<dbReference type="GO" id="GO:0005976">
    <property type="term" value="P:polysaccharide metabolic process"/>
    <property type="evidence" value="ECO:0007669"/>
    <property type="project" value="TreeGrafter"/>
</dbReference>
<dbReference type="GO" id="GO:0052689">
    <property type="term" value="F:carboxylic ester hydrolase activity"/>
    <property type="evidence" value="ECO:0007669"/>
    <property type="project" value="TreeGrafter"/>
</dbReference>
<reference evidence="4 5" key="1">
    <citation type="submission" date="2019-11" db="EMBL/GenBank/DDBJ databases">
        <title>Characterisation of Fundicoccus ignavus gen. nov. sp. nov., a novel genus of the family Aerococcaceae isolated from bulk tank milk.</title>
        <authorList>
            <person name="Siebert A."/>
            <person name="Huptas C."/>
            <person name="Wenning M."/>
            <person name="Scherer S."/>
            <person name="Doll E.V."/>
        </authorList>
    </citation>
    <scope>NUCLEOTIDE SEQUENCE [LARGE SCALE GENOMIC DNA]</scope>
    <source>
        <strain evidence="4 5">WS4759</strain>
    </source>
</reference>
<dbReference type="InterPro" id="IPR029058">
    <property type="entry name" value="AB_hydrolase_fold"/>
</dbReference>
<dbReference type="InterPro" id="IPR008391">
    <property type="entry name" value="AXE1_dom"/>
</dbReference>
<feature type="active site" description="Charge relay system" evidence="1">
    <location>
        <position position="301"/>
    </location>
</feature>
<dbReference type="Gene3D" id="3.40.50.1820">
    <property type="entry name" value="alpha/beta hydrolase"/>
    <property type="match status" value="1"/>
</dbReference>
<evidence type="ECO:0000313" key="4">
    <source>
        <dbReference type="EMBL" id="MRI84950.1"/>
    </source>
</evidence>
<accession>A0A6I2GB15</accession>
<comment type="caution">
    <text evidence="4">The sequence shown here is derived from an EMBL/GenBank/DDBJ whole genome shotgun (WGS) entry which is preliminary data.</text>
</comment>
<feature type="domain" description="Acetyl xylan esterase" evidence="3">
    <location>
        <begin position="4"/>
        <end position="309"/>
    </location>
</feature>
<evidence type="ECO:0000256" key="2">
    <source>
        <dbReference type="PIRSR" id="PIRSR639069-2"/>
    </source>
</evidence>
<feature type="active site" description="Nucleophile" evidence="1">
    <location>
        <position position="182"/>
    </location>
</feature>
<sequence length="322" mass="37169">MLKEVALETWGSFHSNNRKPHDFDSFWLKGKEEVEALGLDYRLVEHELYSTVAEAFDLYFIGVNNACVHAQIVRPKNITKKMPVLFQFHGYHTNAGDWGDKIANAAEGILTVALNVRGQGGPSQDTTVTKGGTLKGHIIRGVEDGPEQLLFRQAYLDIYQLTRIVTNMDQTDLNNMYAYGASQGGALALICGHFEPRIKKIFTLYPFLSIFREAYRLDVENSAYEELAYWFRFRDPQHKNEQVFFETLDYIDIQYFVPSIKSDVIWGIGLEDRICHPKLQMGVYNAIKSTKEMLFYPEYAHEYIPEFSDIMRKQMFLDLNTK</sequence>
<protein>
    <submittedName>
        <fullName evidence="4">Acetylxylan esterase</fullName>
    </submittedName>
</protein>
<organism evidence="4 5">
    <name type="scientific">Fundicoccus ignavus</name>
    <dbReference type="NCBI Taxonomy" id="2664442"/>
    <lineage>
        <taxon>Bacteria</taxon>
        <taxon>Bacillati</taxon>
        <taxon>Bacillota</taxon>
        <taxon>Bacilli</taxon>
        <taxon>Lactobacillales</taxon>
        <taxon>Aerococcaceae</taxon>
        <taxon>Fundicoccus</taxon>
    </lineage>
</organism>
<evidence type="ECO:0000313" key="5">
    <source>
        <dbReference type="Proteomes" id="UP000430975"/>
    </source>
</evidence>
<dbReference type="AlphaFoldDB" id="A0A6I2GB15"/>
<evidence type="ECO:0000256" key="1">
    <source>
        <dbReference type="PIRSR" id="PIRSR639069-1"/>
    </source>
</evidence>
<dbReference type="PANTHER" id="PTHR40111:SF1">
    <property type="entry name" value="CEPHALOSPORIN-C DEACETYLASE"/>
    <property type="match status" value="1"/>
</dbReference>
<dbReference type="InterPro" id="IPR039069">
    <property type="entry name" value="CE7"/>
</dbReference>
<dbReference type="Pfam" id="PF05448">
    <property type="entry name" value="AXE1"/>
    <property type="match status" value="1"/>
</dbReference>
<evidence type="ECO:0000259" key="3">
    <source>
        <dbReference type="Pfam" id="PF05448"/>
    </source>
</evidence>
<keyword evidence="5" id="KW-1185">Reference proteome</keyword>
<proteinExistence type="predicted"/>
<feature type="active site" description="Charge relay system" evidence="1">
    <location>
        <position position="272"/>
    </location>
</feature>
<dbReference type="Proteomes" id="UP000430975">
    <property type="component" value="Unassembled WGS sequence"/>
</dbReference>
<dbReference type="EMBL" id="WJQS01000002">
    <property type="protein sequence ID" value="MRI84950.1"/>
    <property type="molecule type" value="Genomic_DNA"/>
</dbReference>
<gene>
    <name evidence="4" type="ORF">GIY09_03425</name>
</gene>
<dbReference type="RefSeq" id="WP_153863227.1">
    <property type="nucleotide sequence ID" value="NZ_WJQS01000002.1"/>
</dbReference>